<evidence type="ECO:0000259" key="1">
    <source>
        <dbReference type="Pfam" id="PF14534"/>
    </source>
</evidence>
<dbReference type="Pfam" id="PF14534">
    <property type="entry name" value="DUF4440"/>
    <property type="match status" value="1"/>
</dbReference>
<dbReference type="Gene3D" id="3.10.450.50">
    <property type="match status" value="1"/>
</dbReference>
<protein>
    <submittedName>
        <fullName evidence="2">Nuclear transport factor 2 family protein</fullName>
    </submittedName>
</protein>
<proteinExistence type="predicted"/>
<dbReference type="PROSITE" id="PS51257">
    <property type="entry name" value="PROKAR_LIPOPROTEIN"/>
    <property type="match status" value="1"/>
</dbReference>
<keyword evidence="3" id="KW-1185">Reference proteome</keyword>
<dbReference type="RefSeq" id="WP_386742606.1">
    <property type="nucleotide sequence ID" value="NZ_JBHRYA010000003.1"/>
</dbReference>
<evidence type="ECO:0000313" key="3">
    <source>
        <dbReference type="Proteomes" id="UP001595705"/>
    </source>
</evidence>
<name>A0ABV7XH57_9GAMM</name>
<dbReference type="EMBL" id="JBHRYA010000003">
    <property type="protein sequence ID" value="MFC3715495.1"/>
    <property type="molecule type" value="Genomic_DNA"/>
</dbReference>
<accession>A0ABV7XH57</accession>
<dbReference type="InterPro" id="IPR027843">
    <property type="entry name" value="DUF4440"/>
</dbReference>
<dbReference type="InterPro" id="IPR032710">
    <property type="entry name" value="NTF2-like_dom_sf"/>
</dbReference>
<gene>
    <name evidence="2" type="ORF">ACFONC_04950</name>
</gene>
<dbReference type="Proteomes" id="UP001595705">
    <property type="component" value="Unassembled WGS sequence"/>
</dbReference>
<evidence type="ECO:0000313" key="2">
    <source>
        <dbReference type="EMBL" id="MFC3715495.1"/>
    </source>
</evidence>
<sequence length="155" mass="16477">MHRIKTRSAARGAGTAAVLAIVIALVSMASGCRSESAEQALRGDIASLQAAIEARDAGEMAKFLAEDFVGNDGLDRDGARRLAAVHFMRNASIGVTPGPLDVQMQGDHATVRTTVVLTGGSGGILPDAGRIRDVTASWRREDDDWLMTSLEWESR</sequence>
<organism evidence="2 3">
    <name type="scientific">Luteimonas soli</name>
    <dbReference type="NCBI Taxonomy" id="1648966"/>
    <lineage>
        <taxon>Bacteria</taxon>
        <taxon>Pseudomonadati</taxon>
        <taxon>Pseudomonadota</taxon>
        <taxon>Gammaproteobacteria</taxon>
        <taxon>Lysobacterales</taxon>
        <taxon>Lysobacteraceae</taxon>
        <taxon>Luteimonas</taxon>
    </lineage>
</organism>
<comment type="caution">
    <text evidence="2">The sequence shown here is derived from an EMBL/GenBank/DDBJ whole genome shotgun (WGS) entry which is preliminary data.</text>
</comment>
<dbReference type="SUPFAM" id="SSF54427">
    <property type="entry name" value="NTF2-like"/>
    <property type="match status" value="1"/>
</dbReference>
<reference evidence="3" key="1">
    <citation type="journal article" date="2019" name="Int. J. Syst. Evol. Microbiol.">
        <title>The Global Catalogue of Microorganisms (GCM) 10K type strain sequencing project: providing services to taxonomists for standard genome sequencing and annotation.</title>
        <authorList>
            <consortium name="The Broad Institute Genomics Platform"/>
            <consortium name="The Broad Institute Genome Sequencing Center for Infectious Disease"/>
            <person name="Wu L."/>
            <person name="Ma J."/>
        </authorList>
    </citation>
    <scope>NUCLEOTIDE SEQUENCE [LARGE SCALE GENOMIC DNA]</scope>
    <source>
        <strain evidence="3">KCTC 42441</strain>
    </source>
</reference>
<feature type="domain" description="DUF4440" evidence="1">
    <location>
        <begin position="46"/>
        <end position="147"/>
    </location>
</feature>